<evidence type="ECO:0000313" key="1">
    <source>
        <dbReference type="EMBL" id="CUO34487.1"/>
    </source>
</evidence>
<dbReference type="PANTHER" id="PTHR10443">
    <property type="entry name" value="MICROSOMAL DIPEPTIDASE"/>
    <property type="match status" value="1"/>
</dbReference>
<dbReference type="EMBL" id="CYYP01000012">
    <property type="protein sequence ID" value="CUO34487.1"/>
    <property type="molecule type" value="Genomic_DNA"/>
</dbReference>
<name>A0A174EAU2_9ACTN</name>
<dbReference type="AlphaFoldDB" id="A0A174EAU2"/>
<dbReference type="Pfam" id="PF01244">
    <property type="entry name" value="Peptidase_M19"/>
    <property type="match status" value="1"/>
</dbReference>
<dbReference type="InterPro" id="IPR008257">
    <property type="entry name" value="Pept_M19"/>
</dbReference>
<accession>A0A174EAU2</accession>
<gene>
    <name evidence="1" type="ORF">ERS852381_01413</name>
</gene>
<dbReference type="Proteomes" id="UP000095468">
    <property type="component" value="Unassembled WGS sequence"/>
</dbReference>
<evidence type="ECO:0000313" key="2">
    <source>
        <dbReference type="Proteomes" id="UP000095468"/>
    </source>
</evidence>
<dbReference type="SUPFAM" id="SSF51556">
    <property type="entry name" value="Metallo-dependent hydrolases"/>
    <property type="match status" value="1"/>
</dbReference>
<organism evidence="1 2">
    <name type="scientific">Collinsella aerofaciens</name>
    <dbReference type="NCBI Taxonomy" id="74426"/>
    <lineage>
        <taxon>Bacteria</taxon>
        <taxon>Bacillati</taxon>
        <taxon>Actinomycetota</taxon>
        <taxon>Coriobacteriia</taxon>
        <taxon>Coriobacteriales</taxon>
        <taxon>Coriobacteriaceae</taxon>
        <taxon>Collinsella</taxon>
    </lineage>
</organism>
<dbReference type="PROSITE" id="PS51365">
    <property type="entry name" value="RENAL_DIPEPTIDASE_2"/>
    <property type="match status" value="1"/>
</dbReference>
<reference evidence="1 2" key="1">
    <citation type="submission" date="2015-09" db="EMBL/GenBank/DDBJ databases">
        <authorList>
            <consortium name="Pathogen Informatics"/>
        </authorList>
    </citation>
    <scope>NUCLEOTIDE SEQUENCE [LARGE SCALE GENOMIC DNA]</scope>
    <source>
        <strain evidence="1 2">2789STDY5608823</strain>
    </source>
</reference>
<dbReference type="InterPro" id="IPR032466">
    <property type="entry name" value="Metal_Hydrolase"/>
</dbReference>
<dbReference type="Gene3D" id="3.20.20.140">
    <property type="entry name" value="Metal-dependent hydrolases"/>
    <property type="match status" value="1"/>
</dbReference>
<dbReference type="PANTHER" id="PTHR10443:SF12">
    <property type="entry name" value="DIPEPTIDASE"/>
    <property type="match status" value="1"/>
</dbReference>
<dbReference type="GO" id="GO:0006508">
    <property type="term" value="P:proteolysis"/>
    <property type="evidence" value="ECO:0007669"/>
    <property type="project" value="InterPro"/>
</dbReference>
<sequence>MAYPVFDLHCDTADRIGWATLDLDLRFTAGTDGYFPGDETHPQDFDLIEGNACAISLAKIGNTPWAQCFATFVPDEIPTAHAARFQAQIMAHMSGQAMLNHDRMVNVRSAADIRPALKDGKVACIHTIENATFFAEDPALIEVLKSLGVLMSSLSWNAQGPLASGHDTHAGLTAAGIEALTQMEHAGMVLDVSHLNDECFDEVVAHATRPFVASHSNSRAVCGVKRNLTDDQFRTIRDMGGIVGLNYCSEFLSNDATDKTAADVTFDQLAAHIEHWLDLGGENVIALGGDWDGAAVPAFLSDASKMPEFQNMLSKHFGKTVMQKLCSDNALAFFERY</sequence>
<protein>
    <submittedName>
        <fullName evidence="1">Membrane dipeptidase (Peptidase family M19)</fullName>
    </submittedName>
</protein>
<dbReference type="RefSeq" id="WP_055286917.1">
    <property type="nucleotide sequence ID" value="NZ_CYYP01000012.1"/>
</dbReference>
<dbReference type="GO" id="GO:0070573">
    <property type="term" value="F:metallodipeptidase activity"/>
    <property type="evidence" value="ECO:0007669"/>
    <property type="project" value="InterPro"/>
</dbReference>
<proteinExistence type="predicted"/>